<dbReference type="eggNOG" id="ENOG502SEK0">
    <property type="taxonomic scope" value="Eukaryota"/>
</dbReference>
<evidence type="ECO:0000313" key="9">
    <source>
        <dbReference type="EMBL" id="KJE92650.1"/>
    </source>
</evidence>
<dbReference type="GO" id="GO:0016757">
    <property type="term" value="F:glycosyltransferase activity"/>
    <property type="evidence" value="ECO:0007669"/>
    <property type="project" value="UniProtKB-KW"/>
</dbReference>
<evidence type="ECO:0000256" key="8">
    <source>
        <dbReference type="SAM" id="SignalP"/>
    </source>
</evidence>
<evidence type="ECO:0008006" key="11">
    <source>
        <dbReference type="Google" id="ProtNLM"/>
    </source>
</evidence>
<reference evidence="10" key="1">
    <citation type="submission" date="2011-02" db="EMBL/GenBank/DDBJ databases">
        <title>The Genome Sequence of Capsaspora owczarzaki ATCC 30864.</title>
        <authorList>
            <person name="Russ C."/>
            <person name="Cuomo C."/>
            <person name="Burger G."/>
            <person name="Gray M.W."/>
            <person name="Holland P.W.H."/>
            <person name="King N."/>
            <person name="Lang F.B.F."/>
            <person name="Roger A.J."/>
            <person name="Ruiz-Trillo I."/>
            <person name="Young S.K."/>
            <person name="Zeng Q."/>
            <person name="Gargeya S."/>
            <person name="Alvarado L."/>
            <person name="Berlin A."/>
            <person name="Chapman S.B."/>
            <person name="Chen Z."/>
            <person name="Freedman E."/>
            <person name="Gellesch M."/>
            <person name="Goldberg J."/>
            <person name="Griggs A."/>
            <person name="Gujja S."/>
            <person name="Heilman E."/>
            <person name="Heiman D."/>
            <person name="Howarth C."/>
            <person name="Mehta T."/>
            <person name="Neiman D."/>
            <person name="Pearson M."/>
            <person name="Roberts A."/>
            <person name="Saif S."/>
            <person name="Shea T."/>
            <person name="Shenoy N."/>
            <person name="Sisk P."/>
            <person name="Stolte C."/>
            <person name="Sykes S."/>
            <person name="White J."/>
            <person name="Yandava C."/>
            <person name="Haas B."/>
            <person name="Nusbaum C."/>
            <person name="Birren B."/>
        </authorList>
    </citation>
    <scope>NUCLEOTIDE SEQUENCE</scope>
    <source>
        <strain evidence="10">ATCC 30864</strain>
    </source>
</reference>
<evidence type="ECO:0000256" key="5">
    <source>
        <dbReference type="ARBA" id="ARBA00022692"/>
    </source>
</evidence>
<dbReference type="Proteomes" id="UP000008743">
    <property type="component" value="Unassembled WGS sequence"/>
</dbReference>
<protein>
    <recommendedName>
        <fullName evidence="11">Glycosyltransferase family 92 protein</fullName>
    </recommendedName>
</protein>
<name>A0A0D2WNH3_CAPO3</name>
<comment type="similarity">
    <text evidence="2">Belongs to the glycosyltransferase 92 family.</text>
</comment>
<evidence type="ECO:0000256" key="4">
    <source>
        <dbReference type="ARBA" id="ARBA00022679"/>
    </source>
</evidence>
<dbReference type="OrthoDB" id="10004529at2759"/>
<organism evidence="9 10">
    <name type="scientific">Capsaspora owczarzaki (strain ATCC 30864)</name>
    <dbReference type="NCBI Taxonomy" id="595528"/>
    <lineage>
        <taxon>Eukaryota</taxon>
        <taxon>Filasterea</taxon>
        <taxon>Capsaspora</taxon>
    </lineage>
</organism>
<dbReference type="GO" id="GO:0005737">
    <property type="term" value="C:cytoplasm"/>
    <property type="evidence" value="ECO:0007669"/>
    <property type="project" value="TreeGrafter"/>
</dbReference>
<comment type="subcellular location">
    <subcellularLocation>
        <location evidence="1">Membrane</location>
        <topology evidence="1">Single-pass membrane protein</topology>
    </subcellularLocation>
</comment>
<dbReference type="STRING" id="595528.A0A0D2WNH3"/>
<evidence type="ECO:0000256" key="2">
    <source>
        <dbReference type="ARBA" id="ARBA00007647"/>
    </source>
</evidence>
<keyword evidence="5" id="KW-0812">Transmembrane</keyword>
<gene>
    <name evidence="9" type="ORF">CAOG_003570</name>
</gene>
<accession>A0A0D2WNH3</accession>
<dbReference type="PhylomeDB" id="A0A0D2WNH3"/>
<dbReference type="InterPro" id="IPR008166">
    <property type="entry name" value="Glyco_transf_92"/>
</dbReference>
<evidence type="ECO:0000313" key="10">
    <source>
        <dbReference type="Proteomes" id="UP000008743"/>
    </source>
</evidence>
<keyword evidence="8" id="KW-0732">Signal</keyword>
<proteinExistence type="inferred from homology"/>
<keyword evidence="7" id="KW-0472">Membrane</keyword>
<dbReference type="Pfam" id="PF01697">
    <property type="entry name" value="Glyco_transf_92"/>
    <property type="match status" value="1"/>
</dbReference>
<dbReference type="GO" id="GO:0016020">
    <property type="term" value="C:membrane"/>
    <property type="evidence" value="ECO:0007669"/>
    <property type="project" value="UniProtKB-SubCell"/>
</dbReference>
<dbReference type="PANTHER" id="PTHR21461:SF69">
    <property type="entry name" value="GLYCOSYLTRANSFERASE FAMILY 92 PROTEIN"/>
    <property type="match status" value="1"/>
</dbReference>
<dbReference type="InParanoid" id="A0A0D2WNH3"/>
<evidence type="ECO:0000256" key="3">
    <source>
        <dbReference type="ARBA" id="ARBA00022676"/>
    </source>
</evidence>
<keyword evidence="6" id="KW-1133">Transmembrane helix</keyword>
<evidence type="ECO:0000256" key="7">
    <source>
        <dbReference type="ARBA" id="ARBA00023136"/>
    </source>
</evidence>
<feature type="chain" id="PRO_5002254614" description="Glycosyltransferase family 92 protein" evidence="8">
    <location>
        <begin position="19"/>
        <end position="463"/>
    </location>
</feature>
<keyword evidence="4" id="KW-0808">Transferase</keyword>
<dbReference type="PANTHER" id="PTHR21461">
    <property type="entry name" value="GLYCOSYLTRANSFERASE FAMILY 92 PROTEIN"/>
    <property type="match status" value="1"/>
</dbReference>
<feature type="signal peptide" evidence="8">
    <location>
        <begin position="1"/>
        <end position="18"/>
    </location>
</feature>
<evidence type="ECO:0000256" key="1">
    <source>
        <dbReference type="ARBA" id="ARBA00004167"/>
    </source>
</evidence>
<sequence>MLCHNNLLFFIICRTCTSIWYSPKIKISSLHSLSPPPNSPSAKPLLFTVCPYRLRLIGRDTLTRKTSALSSDQRIQKINTSIRCHRYTSSKRLQRHPFMLTDLRQVLRRWGAPSTNAPIARRIRMAIVLLVVCGVLWWLLQMASSDRLHPIDQSEALFHAVYGMPMPTREFKCSESSRFQYQLTAFAIFRDADKYLKEWIEFHRLVGFDHFLMYNNNSTDKYREVLVPYMRAGLVTLLDFPTIMTHDIAGYRIQNTQRVGIVDGVQRFRCLTRYMGIFDIDEFFFPTSPDQSLLAILKTFVGSGRCGGVAAWRLNFGSNNHTTTPPGLVLEEYTRRSNEVIIGKKVLFNPRQMAGLHNTHSLYFYDGKPLCDEKFRELEFTTFYDHEIGATREVDILRINHYYTKSYQDWGERLKRGTVSGNNNDFGWQLFLEADNNERLDTTIARYLPGLRQAMHAPDVVTN</sequence>
<keyword evidence="10" id="KW-1185">Reference proteome</keyword>
<dbReference type="AlphaFoldDB" id="A0A0D2WNH3"/>
<evidence type="ECO:0000256" key="6">
    <source>
        <dbReference type="ARBA" id="ARBA00022989"/>
    </source>
</evidence>
<dbReference type="EMBL" id="KE346364">
    <property type="protein sequence ID" value="KJE92650.1"/>
    <property type="molecule type" value="Genomic_DNA"/>
</dbReference>
<keyword evidence="3" id="KW-0328">Glycosyltransferase</keyword>